<gene>
    <name evidence="1" type="ORF">FGO68_gene9912</name>
</gene>
<comment type="caution">
    <text evidence="1">The sequence shown here is derived from an EMBL/GenBank/DDBJ whole genome shotgun (WGS) entry which is preliminary data.</text>
</comment>
<organism evidence="1 2">
    <name type="scientific">Halteria grandinella</name>
    <dbReference type="NCBI Taxonomy" id="5974"/>
    <lineage>
        <taxon>Eukaryota</taxon>
        <taxon>Sar</taxon>
        <taxon>Alveolata</taxon>
        <taxon>Ciliophora</taxon>
        <taxon>Intramacronucleata</taxon>
        <taxon>Spirotrichea</taxon>
        <taxon>Stichotrichia</taxon>
        <taxon>Sporadotrichida</taxon>
        <taxon>Halteriidae</taxon>
        <taxon>Halteria</taxon>
    </lineage>
</organism>
<dbReference type="EMBL" id="RRYP01000961">
    <property type="protein sequence ID" value="TNV86595.1"/>
    <property type="molecule type" value="Genomic_DNA"/>
</dbReference>
<protein>
    <submittedName>
        <fullName evidence="1">Uncharacterized protein</fullName>
    </submittedName>
</protein>
<sequence>MVRSRKFMMWGDCCYPQEKIKKGFQFNRLLISLKKAFKLQDQWANNNQNINIISYGYRKFIIMQHQYKVVTANVQNLITICWFQPLSDRGKLIFQRQKSCNYQIF</sequence>
<reference evidence="1" key="1">
    <citation type="submission" date="2019-06" db="EMBL/GenBank/DDBJ databases">
        <authorList>
            <person name="Zheng W."/>
        </authorList>
    </citation>
    <scope>NUCLEOTIDE SEQUENCE</scope>
    <source>
        <strain evidence="1">QDHG01</strain>
    </source>
</reference>
<evidence type="ECO:0000313" key="2">
    <source>
        <dbReference type="Proteomes" id="UP000785679"/>
    </source>
</evidence>
<dbReference type="Proteomes" id="UP000785679">
    <property type="component" value="Unassembled WGS sequence"/>
</dbReference>
<name>A0A8J8P5T1_HALGN</name>
<proteinExistence type="predicted"/>
<evidence type="ECO:0000313" key="1">
    <source>
        <dbReference type="EMBL" id="TNV86595.1"/>
    </source>
</evidence>
<dbReference type="AlphaFoldDB" id="A0A8J8P5T1"/>
<keyword evidence="2" id="KW-1185">Reference proteome</keyword>
<accession>A0A8J8P5T1</accession>